<name>A0A6J4PXN9_9RHOB</name>
<gene>
    <name evidence="2" type="ORF">AVDCRST_MAG15-2305</name>
</gene>
<reference evidence="2" key="1">
    <citation type="submission" date="2020-02" db="EMBL/GenBank/DDBJ databases">
        <authorList>
            <person name="Meier V. D."/>
        </authorList>
    </citation>
    <scope>NUCLEOTIDE SEQUENCE</scope>
    <source>
        <strain evidence="2">AVDCRST_MAG15</strain>
    </source>
</reference>
<organism evidence="2">
    <name type="scientific">uncultured Rubellimicrobium sp</name>
    <dbReference type="NCBI Taxonomy" id="543078"/>
    <lineage>
        <taxon>Bacteria</taxon>
        <taxon>Pseudomonadati</taxon>
        <taxon>Pseudomonadota</taxon>
        <taxon>Alphaproteobacteria</taxon>
        <taxon>Rhodobacterales</taxon>
        <taxon>Roseobacteraceae</taxon>
        <taxon>Rubellimicrobium</taxon>
        <taxon>environmental samples</taxon>
    </lineage>
</organism>
<evidence type="ECO:0000256" key="1">
    <source>
        <dbReference type="SAM" id="MobiDB-lite"/>
    </source>
</evidence>
<dbReference type="GO" id="GO:0016787">
    <property type="term" value="F:hydrolase activity"/>
    <property type="evidence" value="ECO:0007669"/>
    <property type="project" value="UniProtKB-KW"/>
</dbReference>
<dbReference type="AlphaFoldDB" id="A0A6J4PXN9"/>
<sequence>VHAGLAVGAYAGAFGRACVILARGGSDGDRGRRLCHDGPGIGLRCRRAGVRDARTAHVLHGGLGCGGAVCQEPRGAGAGAGADVPWPAAARARDAREPAPAGARVPGDRCAPPGGVCHGAPSRLGRERVRGAV</sequence>
<proteinExistence type="predicted"/>
<feature type="non-terminal residue" evidence="2">
    <location>
        <position position="1"/>
    </location>
</feature>
<dbReference type="EMBL" id="CADCUU010000336">
    <property type="protein sequence ID" value="CAA9422343.1"/>
    <property type="molecule type" value="Genomic_DNA"/>
</dbReference>
<feature type="region of interest" description="Disordered" evidence="1">
    <location>
        <begin position="89"/>
        <end position="110"/>
    </location>
</feature>
<evidence type="ECO:0000313" key="2">
    <source>
        <dbReference type="EMBL" id="CAA9422343.1"/>
    </source>
</evidence>
<protein>
    <submittedName>
        <fullName evidence="2">Probable metallo-hydrolase YflN</fullName>
    </submittedName>
</protein>
<accession>A0A6J4PXN9</accession>
<feature type="non-terminal residue" evidence="2">
    <location>
        <position position="133"/>
    </location>
</feature>
<keyword evidence="2" id="KW-0378">Hydrolase</keyword>